<evidence type="ECO:0000256" key="7">
    <source>
        <dbReference type="ARBA" id="ARBA00036525"/>
    </source>
</evidence>
<keyword evidence="4 8" id="KW-0418">Kinase</keyword>
<dbReference type="Pfam" id="PF03770">
    <property type="entry name" value="IPK"/>
    <property type="match status" value="1"/>
</dbReference>
<feature type="compositionally biased region" description="Low complexity" evidence="9">
    <location>
        <begin position="74"/>
        <end position="84"/>
    </location>
</feature>
<dbReference type="InterPro" id="IPR005522">
    <property type="entry name" value="IPK"/>
</dbReference>
<dbReference type="GO" id="GO:0005634">
    <property type="term" value="C:nucleus"/>
    <property type="evidence" value="ECO:0007669"/>
    <property type="project" value="TreeGrafter"/>
</dbReference>
<organism evidence="10">
    <name type="scientific">Echinostoma caproni</name>
    <dbReference type="NCBI Taxonomy" id="27848"/>
    <lineage>
        <taxon>Eukaryota</taxon>
        <taxon>Metazoa</taxon>
        <taxon>Spiralia</taxon>
        <taxon>Lophotrochozoa</taxon>
        <taxon>Platyhelminthes</taxon>
        <taxon>Trematoda</taxon>
        <taxon>Digenea</taxon>
        <taxon>Plagiorchiida</taxon>
        <taxon>Echinostomata</taxon>
        <taxon>Echinostomatoidea</taxon>
        <taxon>Echinostomatidae</taxon>
        <taxon>Echinostoma</taxon>
    </lineage>
</organism>
<evidence type="ECO:0000256" key="9">
    <source>
        <dbReference type="SAM" id="MobiDB-lite"/>
    </source>
</evidence>
<name>A0A183B9N4_9TREM</name>
<dbReference type="WBParaSite" id="ECPE_0001595901-mRNA-1">
    <property type="protein sequence ID" value="ECPE_0001595901-mRNA-1"/>
    <property type="gene ID" value="ECPE_0001595901"/>
</dbReference>
<dbReference type="GO" id="GO:0005524">
    <property type="term" value="F:ATP binding"/>
    <property type="evidence" value="ECO:0007669"/>
    <property type="project" value="UniProtKB-KW"/>
</dbReference>
<evidence type="ECO:0000256" key="8">
    <source>
        <dbReference type="RuleBase" id="RU363090"/>
    </source>
</evidence>
<evidence type="ECO:0000256" key="1">
    <source>
        <dbReference type="ARBA" id="ARBA00007374"/>
    </source>
</evidence>
<keyword evidence="5" id="KW-0067">ATP-binding</keyword>
<comment type="similarity">
    <text evidence="1 8">Belongs to the inositol phosphokinase (IPK) family.</text>
</comment>
<feature type="region of interest" description="Disordered" evidence="9">
    <location>
        <begin position="74"/>
        <end position="104"/>
    </location>
</feature>
<dbReference type="GO" id="GO:0032958">
    <property type="term" value="P:inositol phosphate biosynthetic process"/>
    <property type="evidence" value="ECO:0007669"/>
    <property type="project" value="InterPro"/>
</dbReference>
<proteinExistence type="inferred from homology"/>
<keyword evidence="2 8" id="KW-0808">Transferase</keyword>
<sequence length="164" mass="18536">LDKTYGRSLNPTTVYDFGIRVFLGRDPRRARQLASLFSRRLRQLAGWFEKQHQFAFYASSLLLAYDNSETSSSLSSLTARGESSTSPGLSGNSDERHHDNHNHNSDESIVAHLIDFTRWTDLVGNRDDNVLYGLYKLISLFDRAATDRTSPPSPCPPDRVFVRG</sequence>
<dbReference type="AlphaFoldDB" id="A0A183B9N4"/>
<evidence type="ECO:0000313" key="10">
    <source>
        <dbReference type="WBParaSite" id="ECPE_0001595901-mRNA-1"/>
    </source>
</evidence>
<evidence type="ECO:0000256" key="5">
    <source>
        <dbReference type="ARBA" id="ARBA00022840"/>
    </source>
</evidence>
<protein>
    <recommendedName>
        <fullName evidence="8">Kinase</fullName>
        <ecNumber evidence="8">2.7.-.-</ecNumber>
    </recommendedName>
</protein>
<accession>A0A183B9N4</accession>
<dbReference type="PANTHER" id="PTHR12400">
    <property type="entry name" value="INOSITOL POLYPHOSPHATE KINASE"/>
    <property type="match status" value="1"/>
</dbReference>
<dbReference type="Gene3D" id="3.30.470.160">
    <property type="entry name" value="Inositol polyphosphate kinase"/>
    <property type="match status" value="1"/>
</dbReference>
<dbReference type="GO" id="GO:0047326">
    <property type="term" value="F:inositol-1,3,4,6-tetrakisphosphate 5-kinase activity"/>
    <property type="evidence" value="ECO:0007669"/>
    <property type="project" value="RHEA"/>
</dbReference>
<comment type="catalytic activity">
    <reaction evidence="6">
        <text>1D-myo-inositol 1,4,5-trisphosphate + 2 ATP = 1D-myo-inositol 1,3,4,5,6-pentakisphosphate + 2 ADP + 2 H(+)</text>
        <dbReference type="Rhea" id="RHEA:32359"/>
        <dbReference type="ChEBI" id="CHEBI:15378"/>
        <dbReference type="ChEBI" id="CHEBI:30616"/>
        <dbReference type="ChEBI" id="CHEBI:57733"/>
        <dbReference type="ChEBI" id="CHEBI:203600"/>
        <dbReference type="ChEBI" id="CHEBI:456216"/>
        <dbReference type="EC" id="2.7.1.151"/>
    </reaction>
</comment>
<dbReference type="GO" id="GO:0008440">
    <property type="term" value="F:inositol-1,4,5-trisphosphate 3-kinase activity"/>
    <property type="evidence" value="ECO:0007669"/>
    <property type="project" value="TreeGrafter"/>
</dbReference>
<dbReference type="EC" id="2.7.-.-" evidence="8"/>
<keyword evidence="3" id="KW-0547">Nucleotide-binding</keyword>
<evidence type="ECO:0000256" key="2">
    <source>
        <dbReference type="ARBA" id="ARBA00022679"/>
    </source>
</evidence>
<dbReference type="SUPFAM" id="SSF56104">
    <property type="entry name" value="SAICAR synthase-like"/>
    <property type="match status" value="1"/>
</dbReference>
<evidence type="ECO:0000256" key="3">
    <source>
        <dbReference type="ARBA" id="ARBA00022741"/>
    </source>
</evidence>
<reference evidence="10" key="1">
    <citation type="submission" date="2016-06" db="UniProtKB">
        <authorList>
            <consortium name="WormBaseParasite"/>
        </authorList>
    </citation>
    <scope>IDENTIFICATION</scope>
</reference>
<evidence type="ECO:0000256" key="4">
    <source>
        <dbReference type="ARBA" id="ARBA00022777"/>
    </source>
</evidence>
<dbReference type="GO" id="GO:0005737">
    <property type="term" value="C:cytoplasm"/>
    <property type="evidence" value="ECO:0007669"/>
    <property type="project" value="TreeGrafter"/>
</dbReference>
<feature type="compositionally biased region" description="Basic and acidic residues" evidence="9">
    <location>
        <begin position="93"/>
        <end position="104"/>
    </location>
</feature>
<dbReference type="PANTHER" id="PTHR12400:SF51">
    <property type="entry name" value="INOSITOL POLYPHOSPHATE MULTIKINASE"/>
    <property type="match status" value="1"/>
</dbReference>
<dbReference type="InterPro" id="IPR038286">
    <property type="entry name" value="IPK_sf"/>
</dbReference>
<comment type="catalytic activity">
    <reaction evidence="7">
        <text>1D-myo-inositol 1,3,4,6-tetrakisphosphate + ATP = 1D-myo-inositol 1,3,4,5,6-pentakisphosphate + ADP + H(+)</text>
        <dbReference type="Rhea" id="RHEA:12717"/>
        <dbReference type="ChEBI" id="CHEBI:15378"/>
        <dbReference type="ChEBI" id="CHEBI:30616"/>
        <dbReference type="ChEBI" id="CHEBI:57660"/>
        <dbReference type="ChEBI" id="CHEBI:57733"/>
        <dbReference type="ChEBI" id="CHEBI:456216"/>
        <dbReference type="EC" id="2.7.1.140"/>
    </reaction>
</comment>
<evidence type="ECO:0000256" key="6">
    <source>
        <dbReference type="ARBA" id="ARBA00036164"/>
    </source>
</evidence>